<dbReference type="EMBL" id="KZ819355">
    <property type="protein sequence ID" value="PWN45529.1"/>
    <property type="molecule type" value="Genomic_DNA"/>
</dbReference>
<protein>
    <submittedName>
        <fullName evidence="1">Uncharacterized protein</fullName>
    </submittedName>
</protein>
<accession>A0A316W6N6</accession>
<name>A0A316W6N6_9BASI</name>
<gene>
    <name evidence="1" type="ORF">IE81DRAFT_194277</name>
</gene>
<keyword evidence="2" id="KW-1185">Reference proteome</keyword>
<reference evidence="1 2" key="1">
    <citation type="journal article" date="2018" name="Mol. Biol. Evol.">
        <title>Broad Genomic Sampling Reveals a Smut Pathogenic Ancestry of the Fungal Clade Ustilaginomycotina.</title>
        <authorList>
            <person name="Kijpornyongpan T."/>
            <person name="Mondo S.J."/>
            <person name="Barry K."/>
            <person name="Sandor L."/>
            <person name="Lee J."/>
            <person name="Lipzen A."/>
            <person name="Pangilinan J."/>
            <person name="LaButti K."/>
            <person name="Hainaut M."/>
            <person name="Henrissat B."/>
            <person name="Grigoriev I.V."/>
            <person name="Spatafora J.W."/>
            <person name="Aime M.C."/>
        </authorList>
    </citation>
    <scope>NUCLEOTIDE SEQUENCE [LARGE SCALE GENOMIC DNA]</scope>
    <source>
        <strain evidence="1 2">MCA 4658</strain>
    </source>
</reference>
<proteinExistence type="predicted"/>
<evidence type="ECO:0000313" key="2">
    <source>
        <dbReference type="Proteomes" id="UP000245783"/>
    </source>
</evidence>
<dbReference type="InParanoid" id="A0A316W6N6"/>
<evidence type="ECO:0000313" key="1">
    <source>
        <dbReference type="EMBL" id="PWN45529.1"/>
    </source>
</evidence>
<dbReference type="Proteomes" id="UP000245783">
    <property type="component" value="Unassembled WGS sequence"/>
</dbReference>
<sequence length="158" mass="17602">MCRGSRGSRGKRSSLSHVRCKRPYHAALHACRFVAKMRASIRLFHAACACMHHRQALRHSLLSHSQSETHQTAAASPRHAAFAQSPHTSCNAERVLLRSLLALTRIAIVNQLNLDHRVTDAVKAVQWPCCHEYMLLPVPIYDNDLQQQPPLTSSASAP</sequence>
<dbReference type="AlphaFoldDB" id="A0A316W6N6"/>
<organism evidence="1 2">
    <name type="scientific">Ceraceosorus guamensis</name>
    <dbReference type="NCBI Taxonomy" id="1522189"/>
    <lineage>
        <taxon>Eukaryota</taxon>
        <taxon>Fungi</taxon>
        <taxon>Dikarya</taxon>
        <taxon>Basidiomycota</taxon>
        <taxon>Ustilaginomycotina</taxon>
        <taxon>Exobasidiomycetes</taxon>
        <taxon>Ceraceosorales</taxon>
        <taxon>Ceraceosoraceae</taxon>
        <taxon>Ceraceosorus</taxon>
    </lineage>
</organism>
<dbReference type="GeneID" id="37032688"/>
<dbReference type="RefSeq" id="XP_025372689.1">
    <property type="nucleotide sequence ID" value="XM_025510818.1"/>
</dbReference>